<dbReference type="AlphaFoldDB" id="A0A6A6V680"/>
<feature type="non-terminal residue" evidence="2">
    <location>
        <position position="1"/>
    </location>
</feature>
<protein>
    <submittedName>
        <fullName evidence="2">Uncharacterized protein</fullName>
    </submittedName>
</protein>
<feature type="non-terminal residue" evidence="2">
    <location>
        <position position="118"/>
    </location>
</feature>
<dbReference type="OrthoDB" id="3520229at2759"/>
<feature type="compositionally biased region" description="Polar residues" evidence="1">
    <location>
        <begin position="103"/>
        <end position="118"/>
    </location>
</feature>
<evidence type="ECO:0000256" key="1">
    <source>
        <dbReference type="SAM" id="MobiDB-lite"/>
    </source>
</evidence>
<evidence type="ECO:0000313" key="2">
    <source>
        <dbReference type="EMBL" id="KAF2745219.1"/>
    </source>
</evidence>
<name>A0A6A6V680_9PLEO</name>
<dbReference type="Proteomes" id="UP000799440">
    <property type="component" value="Unassembled WGS sequence"/>
</dbReference>
<proteinExistence type="predicted"/>
<reference evidence="2" key="1">
    <citation type="journal article" date="2020" name="Stud. Mycol.">
        <title>101 Dothideomycetes genomes: a test case for predicting lifestyles and emergence of pathogens.</title>
        <authorList>
            <person name="Haridas S."/>
            <person name="Albert R."/>
            <person name="Binder M."/>
            <person name="Bloem J."/>
            <person name="Labutti K."/>
            <person name="Salamov A."/>
            <person name="Andreopoulos B."/>
            <person name="Baker S."/>
            <person name="Barry K."/>
            <person name="Bills G."/>
            <person name="Bluhm B."/>
            <person name="Cannon C."/>
            <person name="Castanera R."/>
            <person name="Culley D."/>
            <person name="Daum C."/>
            <person name="Ezra D."/>
            <person name="Gonzalez J."/>
            <person name="Henrissat B."/>
            <person name="Kuo A."/>
            <person name="Liang C."/>
            <person name="Lipzen A."/>
            <person name="Lutzoni F."/>
            <person name="Magnuson J."/>
            <person name="Mondo S."/>
            <person name="Nolan M."/>
            <person name="Ohm R."/>
            <person name="Pangilinan J."/>
            <person name="Park H.-J."/>
            <person name="Ramirez L."/>
            <person name="Alfaro M."/>
            <person name="Sun H."/>
            <person name="Tritt A."/>
            <person name="Yoshinaga Y."/>
            <person name="Zwiers L.-H."/>
            <person name="Turgeon B."/>
            <person name="Goodwin S."/>
            <person name="Spatafora J."/>
            <person name="Crous P."/>
            <person name="Grigoriev I."/>
        </authorList>
    </citation>
    <scope>NUCLEOTIDE SEQUENCE</scope>
    <source>
        <strain evidence="2">CBS 119925</strain>
    </source>
</reference>
<dbReference type="EMBL" id="MU006584">
    <property type="protein sequence ID" value="KAF2745219.1"/>
    <property type="molecule type" value="Genomic_DNA"/>
</dbReference>
<feature type="region of interest" description="Disordered" evidence="1">
    <location>
        <begin position="95"/>
        <end position="118"/>
    </location>
</feature>
<gene>
    <name evidence="2" type="ORF">M011DRAFT_380309</name>
</gene>
<sequence>AATTGKCAGLPWNQIPTFDIACAVGSIEGVPSSYQGLMEKCCNPAPVVSHANGCGFYCLAANKPILDLTICFMDAGIRPDTILCNGAEDARASGNIAELTKKPSPTSKVTGSPGSSNG</sequence>
<accession>A0A6A6V680</accession>
<keyword evidence="3" id="KW-1185">Reference proteome</keyword>
<evidence type="ECO:0000313" key="3">
    <source>
        <dbReference type="Proteomes" id="UP000799440"/>
    </source>
</evidence>
<organism evidence="2 3">
    <name type="scientific">Sporormia fimetaria CBS 119925</name>
    <dbReference type="NCBI Taxonomy" id="1340428"/>
    <lineage>
        <taxon>Eukaryota</taxon>
        <taxon>Fungi</taxon>
        <taxon>Dikarya</taxon>
        <taxon>Ascomycota</taxon>
        <taxon>Pezizomycotina</taxon>
        <taxon>Dothideomycetes</taxon>
        <taxon>Pleosporomycetidae</taxon>
        <taxon>Pleosporales</taxon>
        <taxon>Sporormiaceae</taxon>
        <taxon>Sporormia</taxon>
    </lineage>
</organism>